<comment type="caution">
    <text evidence="2">The sequence shown here is derived from an EMBL/GenBank/DDBJ whole genome shotgun (WGS) entry which is preliminary data.</text>
</comment>
<accession>A0A9P1FTP3</accession>
<feature type="region of interest" description="Disordered" evidence="1">
    <location>
        <begin position="531"/>
        <end position="565"/>
    </location>
</feature>
<dbReference type="OrthoDB" id="10683038at2759"/>
<dbReference type="Proteomes" id="UP001152797">
    <property type="component" value="Unassembled WGS sequence"/>
</dbReference>
<evidence type="ECO:0000256" key="1">
    <source>
        <dbReference type="SAM" id="MobiDB-lite"/>
    </source>
</evidence>
<feature type="region of interest" description="Disordered" evidence="1">
    <location>
        <begin position="30"/>
        <end position="99"/>
    </location>
</feature>
<organism evidence="2">
    <name type="scientific">Cladocopium goreaui</name>
    <dbReference type="NCBI Taxonomy" id="2562237"/>
    <lineage>
        <taxon>Eukaryota</taxon>
        <taxon>Sar</taxon>
        <taxon>Alveolata</taxon>
        <taxon>Dinophyceae</taxon>
        <taxon>Suessiales</taxon>
        <taxon>Symbiodiniaceae</taxon>
        <taxon>Cladocopium</taxon>
    </lineage>
</organism>
<keyword evidence="5" id="KW-1185">Reference proteome</keyword>
<sequence length="578" mass="61388">MFPTLPFMSSSGQVVAAALGAAQHRRERIEMLSQKTPGSNRSSATKRKTNPRHDAHGEGSVTTTAPSSTPSEKVTPDPKHVRTDVPEPKVLFGSPDDHCADGCDKTGGAELRRGLSSLSTVPATEEELHAAQVQHALSILAANPILSANPECLGDFVKALVQPDMQQVPTPMQVETGNLTGKTPENLTQPAGSEDSETALAARKAFWSKFKRPAESGGDEGRGTVLLTQPTLILGDESSQDQHGDETTSPPADSAAVHDPVVATAAVEPKMTPQVPAVEPQMTPQVPAVEPQMTPQVPAVEPQVTPQVPAVEPKVTPQVLAVEPKVTPEVPAVVEAVEVPNDDQPKENPTRIRFSKMDELGLVMKLDEAKMNPQFETFLNEMKLTPEFFGADMIEDLISFHEWLGDPERAAASAPVPEPATPLPTTEPAAPAHAPSSSEPPTTALEKAQPDVPATPPPPRQTGDSSVAAALKRLQTVDLKDGCRPPQTLAQLGNPVVPDLTVVIMKLNGVEQPVSLPLTPQQCIAAGLQLANPPHGDDQTADGVDGSTADDDVDGTPVEDDRHDKETLELDEMIMMIR</sequence>
<feature type="compositionally biased region" description="Polar residues" evidence="1">
    <location>
        <begin position="33"/>
        <end position="43"/>
    </location>
</feature>
<feature type="compositionally biased region" description="Acidic residues" evidence="1">
    <location>
        <begin position="548"/>
        <end position="558"/>
    </location>
</feature>
<reference evidence="3" key="2">
    <citation type="submission" date="2024-04" db="EMBL/GenBank/DDBJ databases">
        <authorList>
            <person name="Chen Y."/>
            <person name="Shah S."/>
            <person name="Dougan E. K."/>
            <person name="Thang M."/>
            <person name="Chan C."/>
        </authorList>
    </citation>
    <scope>NUCLEOTIDE SEQUENCE [LARGE SCALE GENOMIC DNA]</scope>
</reference>
<feature type="compositionally biased region" description="Basic and acidic residues" evidence="1">
    <location>
        <begin position="74"/>
        <end position="87"/>
    </location>
</feature>
<protein>
    <submittedName>
        <fullName evidence="4">Conserved oligomeric Golgi complex subunit 8 (Component of oligomeric Golgi complex 8)</fullName>
    </submittedName>
</protein>
<feature type="compositionally biased region" description="Low complexity" evidence="1">
    <location>
        <begin position="423"/>
        <end position="452"/>
    </location>
</feature>
<proteinExistence type="predicted"/>
<reference evidence="2" key="1">
    <citation type="submission" date="2022-10" db="EMBL/GenBank/DDBJ databases">
        <authorList>
            <person name="Chen Y."/>
            <person name="Dougan E. K."/>
            <person name="Chan C."/>
            <person name="Rhodes N."/>
            <person name="Thang M."/>
        </authorList>
    </citation>
    <scope>NUCLEOTIDE SEQUENCE</scope>
</reference>
<dbReference type="AlphaFoldDB" id="A0A9P1FTP3"/>
<name>A0A9P1FTP3_9DINO</name>
<evidence type="ECO:0000313" key="3">
    <source>
        <dbReference type="EMBL" id="CAL1142584.1"/>
    </source>
</evidence>
<evidence type="ECO:0000313" key="2">
    <source>
        <dbReference type="EMBL" id="CAI3989209.1"/>
    </source>
</evidence>
<evidence type="ECO:0000313" key="4">
    <source>
        <dbReference type="EMBL" id="CAL4776521.1"/>
    </source>
</evidence>
<dbReference type="EMBL" id="CAMXCT010001345">
    <property type="protein sequence ID" value="CAI3989209.1"/>
    <property type="molecule type" value="Genomic_DNA"/>
</dbReference>
<feature type="compositionally biased region" description="Low complexity" evidence="1">
    <location>
        <begin position="60"/>
        <end position="71"/>
    </location>
</feature>
<feature type="region of interest" description="Disordered" evidence="1">
    <location>
        <begin position="236"/>
        <end position="256"/>
    </location>
</feature>
<feature type="region of interest" description="Disordered" evidence="1">
    <location>
        <begin position="409"/>
        <end position="465"/>
    </location>
</feature>
<dbReference type="EMBL" id="CAMXCT020001345">
    <property type="protein sequence ID" value="CAL1142584.1"/>
    <property type="molecule type" value="Genomic_DNA"/>
</dbReference>
<feature type="compositionally biased region" description="Polar residues" evidence="1">
    <location>
        <begin position="174"/>
        <end position="191"/>
    </location>
</feature>
<dbReference type="EMBL" id="CAMXCT030001345">
    <property type="protein sequence ID" value="CAL4776521.1"/>
    <property type="molecule type" value="Genomic_DNA"/>
</dbReference>
<gene>
    <name evidence="2" type="ORF">C1SCF055_LOCUS16301</name>
</gene>
<feature type="region of interest" description="Disordered" evidence="1">
    <location>
        <begin position="174"/>
        <end position="199"/>
    </location>
</feature>
<evidence type="ECO:0000313" key="5">
    <source>
        <dbReference type="Proteomes" id="UP001152797"/>
    </source>
</evidence>